<comment type="caution">
    <text evidence="6">The sequence shown here is derived from an EMBL/GenBank/DDBJ whole genome shotgun (WGS) entry which is preliminary data.</text>
</comment>
<dbReference type="InterPro" id="IPR050430">
    <property type="entry name" value="Peptidase_S1"/>
</dbReference>
<dbReference type="InterPro" id="IPR033116">
    <property type="entry name" value="TRYPSIN_SER"/>
</dbReference>
<dbReference type="InterPro" id="IPR009003">
    <property type="entry name" value="Peptidase_S1_PA"/>
</dbReference>
<dbReference type="PROSITE" id="PS50240">
    <property type="entry name" value="TRYPSIN_DOM"/>
    <property type="match status" value="1"/>
</dbReference>
<dbReference type="Pfam" id="PF13517">
    <property type="entry name" value="FG-GAP_3"/>
    <property type="match status" value="1"/>
</dbReference>
<dbReference type="InterPro" id="IPR001314">
    <property type="entry name" value="Peptidase_S1A"/>
</dbReference>
<dbReference type="Gene3D" id="2.40.10.10">
    <property type="entry name" value="Trypsin-like serine proteases"/>
    <property type="match status" value="1"/>
</dbReference>
<sequence>MRFPIRGARHRRRPGRRIAVAATVLALLGGGTIAATSFANEDQGRPKLVLPAGTTMVDTEEPTASTYLVGGSDTSISEAPFMVQLFFDFDHAGETYSFTCGGTLVAPNKVLTAAHCMYDNGVRQDWAAYGAVLAGTDKLAGGPDNSAGHFIDVVRSYVRGGYDDDNIQHDAAVLTLAKPVPGASTLAMANTEDSRLYATDTPAVTYGWGLTTSEKDGTARLASTLQKVSMPLHTDAECASVFDPVLGAGMYKPGDMLCAGLPGTGDDATGEATCPGDSGGPLVKSGHVIGITSWGVSTGSQYCNVEGTVDAFTKVATHERSIRPRVDDTDLNRNGRADLYLRYKDGTGYQKLSTGTGFAARTKLAGSWSAYNITLQTDLNRDGYQDFILRRSSDGAVYWRHRTASSPTWIDTRVATGWATRKFVAAPGDITGDRYPDLLSVASDGTLYVYPGKGNGTFAARVTAGSGYQGYNSFRGHGDLTVDGKADVLARRSSDGAMVLLRGTGKAAAPFAAPVKVRSWPTYTGFAAPGDVTGDGIADFVTRGGTGNLYLYAGTGKATSEIFAPAIKIGTGYQDYGQLG</sequence>
<dbReference type="PANTHER" id="PTHR24276">
    <property type="entry name" value="POLYSERASE-RELATED"/>
    <property type="match status" value="1"/>
</dbReference>
<keyword evidence="4" id="KW-0720">Serine protease</keyword>
<dbReference type="InterPro" id="IPR001254">
    <property type="entry name" value="Trypsin_dom"/>
</dbReference>
<dbReference type="PROSITE" id="PS00135">
    <property type="entry name" value="TRYPSIN_SER"/>
    <property type="match status" value="1"/>
</dbReference>
<keyword evidence="4 6" id="KW-0378">Hydrolase</keyword>
<dbReference type="InterPro" id="IPR013517">
    <property type="entry name" value="FG-GAP"/>
</dbReference>
<keyword evidence="3" id="KW-1015">Disulfide bond</keyword>
<dbReference type="PRINTS" id="PR00722">
    <property type="entry name" value="CHYMOTRYPSIN"/>
</dbReference>
<evidence type="ECO:0000256" key="2">
    <source>
        <dbReference type="ARBA" id="ARBA00022729"/>
    </source>
</evidence>
<name>A0ABW2GM14_9ACTN</name>
<dbReference type="InterPro" id="IPR043504">
    <property type="entry name" value="Peptidase_S1_PA_chymotrypsin"/>
</dbReference>
<dbReference type="PANTHER" id="PTHR24276:SF98">
    <property type="entry name" value="FI18310P1-RELATED"/>
    <property type="match status" value="1"/>
</dbReference>
<dbReference type="Gene3D" id="2.130.10.130">
    <property type="entry name" value="Integrin alpha, N-terminal"/>
    <property type="match status" value="1"/>
</dbReference>
<keyword evidence="4" id="KW-0645">Protease</keyword>
<evidence type="ECO:0000256" key="4">
    <source>
        <dbReference type="RuleBase" id="RU363034"/>
    </source>
</evidence>
<evidence type="ECO:0000259" key="5">
    <source>
        <dbReference type="PROSITE" id="PS50240"/>
    </source>
</evidence>
<keyword evidence="7" id="KW-1185">Reference proteome</keyword>
<accession>A0ABW2GM14</accession>
<dbReference type="SUPFAM" id="SSF50494">
    <property type="entry name" value="Trypsin-like serine proteases"/>
    <property type="match status" value="1"/>
</dbReference>
<dbReference type="EC" id="3.4.21.-" evidence="6"/>
<dbReference type="CDD" id="cd00190">
    <property type="entry name" value="Tryp_SPc"/>
    <property type="match status" value="1"/>
</dbReference>
<dbReference type="InterPro" id="IPR018114">
    <property type="entry name" value="TRYPSIN_HIS"/>
</dbReference>
<keyword evidence="2" id="KW-0732">Signal</keyword>
<proteinExistence type="inferred from homology"/>
<evidence type="ECO:0000256" key="3">
    <source>
        <dbReference type="ARBA" id="ARBA00023157"/>
    </source>
</evidence>
<dbReference type="SMART" id="SM00020">
    <property type="entry name" value="Tryp_SPc"/>
    <property type="match status" value="1"/>
</dbReference>
<dbReference type="RefSeq" id="WP_386417288.1">
    <property type="nucleotide sequence ID" value="NZ_JBHSZO010000036.1"/>
</dbReference>
<dbReference type="Pfam" id="PF00089">
    <property type="entry name" value="Trypsin"/>
    <property type="match status" value="1"/>
</dbReference>
<dbReference type="EMBL" id="JBHSZO010000036">
    <property type="protein sequence ID" value="MFC7220548.1"/>
    <property type="molecule type" value="Genomic_DNA"/>
</dbReference>
<dbReference type="GO" id="GO:0016787">
    <property type="term" value="F:hydrolase activity"/>
    <property type="evidence" value="ECO:0007669"/>
    <property type="project" value="UniProtKB-KW"/>
</dbReference>
<dbReference type="SUPFAM" id="SSF69318">
    <property type="entry name" value="Integrin alpha N-terminal domain"/>
    <property type="match status" value="1"/>
</dbReference>
<reference evidence="7" key="1">
    <citation type="journal article" date="2019" name="Int. J. Syst. Evol. Microbiol.">
        <title>The Global Catalogue of Microorganisms (GCM) 10K type strain sequencing project: providing services to taxonomists for standard genome sequencing and annotation.</title>
        <authorList>
            <consortium name="The Broad Institute Genomics Platform"/>
            <consortium name="The Broad Institute Genome Sequencing Center for Infectious Disease"/>
            <person name="Wu L."/>
            <person name="Ma J."/>
        </authorList>
    </citation>
    <scope>NUCLEOTIDE SEQUENCE [LARGE SCALE GENOMIC DNA]</scope>
    <source>
        <strain evidence="7">CGMCC 1.13681</strain>
    </source>
</reference>
<protein>
    <submittedName>
        <fullName evidence="6">Trypsin-like serine protease</fullName>
        <ecNumber evidence="6">3.4.21.-</ecNumber>
    </submittedName>
</protein>
<dbReference type="InterPro" id="IPR028994">
    <property type="entry name" value="Integrin_alpha_N"/>
</dbReference>
<evidence type="ECO:0000256" key="1">
    <source>
        <dbReference type="ARBA" id="ARBA00007664"/>
    </source>
</evidence>
<dbReference type="Proteomes" id="UP001596413">
    <property type="component" value="Unassembled WGS sequence"/>
</dbReference>
<feature type="domain" description="Peptidase S1" evidence="5">
    <location>
        <begin position="68"/>
        <end position="327"/>
    </location>
</feature>
<evidence type="ECO:0000313" key="7">
    <source>
        <dbReference type="Proteomes" id="UP001596413"/>
    </source>
</evidence>
<comment type="similarity">
    <text evidence="1">Belongs to the peptidase S1 family.</text>
</comment>
<evidence type="ECO:0000313" key="6">
    <source>
        <dbReference type="EMBL" id="MFC7220548.1"/>
    </source>
</evidence>
<gene>
    <name evidence="6" type="ORF">ACFQLX_20640</name>
</gene>
<organism evidence="6 7">
    <name type="scientific">Streptomyces polyrhachis</name>
    <dbReference type="NCBI Taxonomy" id="1282885"/>
    <lineage>
        <taxon>Bacteria</taxon>
        <taxon>Bacillati</taxon>
        <taxon>Actinomycetota</taxon>
        <taxon>Actinomycetes</taxon>
        <taxon>Kitasatosporales</taxon>
        <taxon>Streptomycetaceae</taxon>
        <taxon>Streptomyces</taxon>
    </lineage>
</organism>
<dbReference type="PROSITE" id="PS00134">
    <property type="entry name" value="TRYPSIN_HIS"/>
    <property type="match status" value="1"/>
</dbReference>